<proteinExistence type="predicted"/>
<gene>
    <name evidence="2" type="ORF">NAV_LOCUS9090</name>
</gene>
<sequence length="163" mass="18702">MFNARFISKANCAELKLLCGNKDEFLRSKIPLMEIRNIEIVKTKSADQIIQKKLFSTESLSLEIPPPPTTSFIFISDFHKLKDKPRAFAKYFLSIDKDLYGELLDDIIETEMVKCLILGFDDLADESNIPQLLECLIKLTSVSRIDIAMLFLDEATKNGWFFL</sequence>
<keyword evidence="3" id="KW-1185">Reference proteome</keyword>
<dbReference type="EMBL" id="UPTC01003312">
    <property type="protein sequence ID" value="VBB34299.1"/>
    <property type="molecule type" value="Genomic_DNA"/>
</dbReference>
<dbReference type="STRING" id="6277.A0A498SVY7"/>
<dbReference type="OrthoDB" id="245563at2759"/>
<dbReference type="Proteomes" id="UP000276991">
    <property type="component" value="Unassembled WGS sequence"/>
</dbReference>
<accession>A0A498SVY7</accession>
<evidence type="ECO:0000259" key="1">
    <source>
        <dbReference type="Pfam" id="PF13877"/>
    </source>
</evidence>
<dbReference type="InterPro" id="IPR025986">
    <property type="entry name" value="RPAP3-like_C"/>
</dbReference>
<reference evidence="2 3" key="1">
    <citation type="submission" date="2018-08" db="EMBL/GenBank/DDBJ databases">
        <authorList>
            <person name="Laetsch R D."/>
            <person name="Stevens L."/>
            <person name="Kumar S."/>
            <person name="Blaxter L. M."/>
        </authorList>
    </citation>
    <scope>NUCLEOTIDE SEQUENCE [LARGE SCALE GENOMIC DNA]</scope>
</reference>
<organism evidence="2 3">
    <name type="scientific">Acanthocheilonema viteae</name>
    <name type="common">Filarial nematode worm</name>
    <name type="synonym">Dipetalonema viteae</name>
    <dbReference type="NCBI Taxonomy" id="6277"/>
    <lineage>
        <taxon>Eukaryota</taxon>
        <taxon>Metazoa</taxon>
        <taxon>Ecdysozoa</taxon>
        <taxon>Nematoda</taxon>
        <taxon>Chromadorea</taxon>
        <taxon>Rhabditida</taxon>
        <taxon>Spirurina</taxon>
        <taxon>Spiruromorpha</taxon>
        <taxon>Filarioidea</taxon>
        <taxon>Onchocercidae</taxon>
        <taxon>Acanthocheilonema</taxon>
    </lineage>
</organism>
<name>A0A498SVY7_ACAVI</name>
<protein>
    <recommendedName>
        <fullName evidence="1">RNA-polymerase II-associated protein 3-like C-terminal domain-containing protein</fullName>
    </recommendedName>
</protein>
<evidence type="ECO:0000313" key="3">
    <source>
        <dbReference type="Proteomes" id="UP000276991"/>
    </source>
</evidence>
<feature type="domain" description="RNA-polymerase II-associated protein 3-like C-terminal" evidence="1">
    <location>
        <begin position="67"/>
        <end position="157"/>
    </location>
</feature>
<dbReference type="AlphaFoldDB" id="A0A498SVY7"/>
<evidence type="ECO:0000313" key="2">
    <source>
        <dbReference type="EMBL" id="VBB34299.1"/>
    </source>
</evidence>
<dbReference type="Pfam" id="PF13877">
    <property type="entry name" value="RPAP3_C"/>
    <property type="match status" value="1"/>
</dbReference>